<reference evidence="2 3" key="2">
    <citation type="journal article" date="2016" name="Science">
        <title>A bacterium that degrades and assimilates poly(ethylene terephthalate).</title>
        <authorList>
            <person name="Yoshida S."/>
            <person name="Hiraga K."/>
            <person name="Takehana T."/>
            <person name="Taniguchi I."/>
            <person name="Yamaji H."/>
            <person name="Maeda Y."/>
            <person name="Toyohara K."/>
            <person name="Miyamoto K."/>
            <person name="Kimura Y."/>
            <person name="Oda K."/>
        </authorList>
    </citation>
    <scope>NUCLEOTIDE SEQUENCE [LARGE SCALE GENOMIC DNA]</scope>
    <source>
        <strain evidence="3">NBRC 110686 / TISTR 2288 / 201-F6</strain>
    </source>
</reference>
<dbReference type="AlphaFoldDB" id="A0A0K8P0S2"/>
<keyword evidence="3" id="KW-1185">Reference proteome</keyword>
<dbReference type="RefSeq" id="WP_054020223.1">
    <property type="nucleotide sequence ID" value="NZ_BBYR01000032.1"/>
</dbReference>
<evidence type="ECO:0000256" key="1">
    <source>
        <dbReference type="SAM" id="SignalP"/>
    </source>
</evidence>
<sequence>MTLAPTRAPVRHRFQPIVRSVSCAALLSVATGAFAQIDPASPWGARAPARCDGVKPAGTPTPAQVKQLLRCTHEQGSASSGELWLMEDLAVEIGSGQPFKAFYNTYTMADADTSKPVHPIRGSYTWSVCMLRKDAVVARRDPDQNCRETAVNDAKGVCWRTAFGDWRCSMTGRSGETRTPTRPRSGA</sequence>
<comment type="caution">
    <text evidence="2">The sequence shown here is derived from an EMBL/GenBank/DDBJ whole genome shotgun (WGS) entry which is preliminary data.</text>
</comment>
<reference evidence="3" key="1">
    <citation type="submission" date="2015-07" db="EMBL/GenBank/DDBJ databases">
        <title>Discovery of a poly(ethylene terephthalate assimilation.</title>
        <authorList>
            <person name="Yoshida S."/>
            <person name="Hiraga K."/>
            <person name="Takehana T."/>
            <person name="Taniguchi I."/>
            <person name="Yamaji H."/>
            <person name="Maeda Y."/>
            <person name="Toyohara K."/>
            <person name="Miyamoto K."/>
            <person name="Kimura Y."/>
            <person name="Oda K."/>
        </authorList>
    </citation>
    <scope>NUCLEOTIDE SEQUENCE [LARGE SCALE GENOMIC DNA]</scope>
    <source>
        <strain evidence="3">NBRC 110686 / TISTR 2288 / 201-F6</strain>
    </source>
</reference>
<feature type="signal peptide" evidence="1">
    <location>
        <begin position="1"/>
        <end position="35"/>
    </location>
</feature>
<organism evidence="2 3">
    <name type="scientific">Piscinibacter sakaiensis</name>
    <name type="common">Ideonella sakaiensis</name>
    <dbReference type="NCBI Taxonomy" id="1547922"/>
    <lineage>
        <taxon>Bacteria</taxon>
        <taxon>Pseudomonadati</taxon>
        <taxon>Pseudomonadota</taxon>
        <taxon>Betaproteobacteria</taxon>
        <taxon>Burkholderiales</taxon>
        <taxon>Sphaerotilaceae</taxon>
        <taxon>Piscinibacter</taxon>
    </lineage>
</organism>
<name>A0A0K8P0S2_PISS1</name>
<keyword evidence="1" id="KW-0732">Signal</keyword>
<dbReference type="OrthoDB" id="8481812at2"/>
<dbReference type="EMBL" id="BBYR01000032">
    <property type="protein sequence ID" value="GAP36228.1"/>
    <property type="molecule type" value="Genomic_DNA"/>
</dbReference>
<dbReference type="Proteomes" id="UP000037660">
    <property type="component" value="Unassembled WGS sequence"/>
</dbReference>
<evidence type="ECO:0000313" key="2">
    <source>
        <dbReference type="EMBL" id="GAP36228.1"/>
    </source>
</evidence>
<proteinExistence type="predicted"/>
<evidence type="ECO:0000313" key="3">
    <source>
        <dbReference type="Proteomes" id="UP000037660"/>
    </source>
</evidence>
<feature type="chain" id="PRO_5005513610" evidence="1">
    <location>
        <begin position="36"/>
        <end position="187"/>
    </location>
</feature>
<gene>
    <name evidence="2" type="ORF">ISF6_2068</name>
</gene>
<protein>
    <submittedName>
        <fullName evidence="2">Uncharacterized protein</fullName>
    </submittedName>
</protein>
<accession>A0A0K8P0S2</accession>